<organism evidence="2 4">
    <name type="scientific">Deinococcus indicus</name>
    <dbReference type="NCBI Taxonomy" id="223556"/>
    <lineage>
        <taxon>Bacteria</taxon>
        <taxon>Thermotogati</taxon>
        <taxon>Deinococcota</taxon>
        <taxon>Deinococci</taxon>
        <taxon>Deinococcales</taxon>
        <taxon>Deinococcaceae</taxon>
        <taxon>Deinococcus</taxon>
    </lineage>
</organism>
<reference evidence="2 4" key="1">
    <citation type="submission" date="2017-05" db="EMBL/GenBank/DDBJ databases">
        <title>De novo genome assembly of Deniococcus indicus strain DR1.</title>
        <authorList>
            <person name="Chauhan D."/>
            <person name="Yennamalli R.M."/>
            <person name="Priyadarshini R."/>
        </authorList>
    </citation>
    <scope>NUCLEOTIDE SEQUENCE [LARGE SCALE GENOMIC DNA]</scope>
    <source>
        <strain evidence="2 4">DR1</strain>
    </source>
</reference>
<keyword evidence="1" id="KW-0812">Transmembrane</keyword>
<sequence length="111" mass="11798">MTEPAFTPAVHFELEFKSDYRQLLGHPGHPAQVMYASALLAVFGLPLNTPVRLSIRFTDRNQLIAVNGPVAHEASPAEVGAALNAAGAIVATTFVLQTHVITDLNGEVSHA</sequence>
<evidence type="ECO:0000313" key="3">
    <source>
        <dbReference type="EMBL" id="OWL99053.1"/>
    </source>
</evidence>
<gene>
    <name evidence="2" type="ORF">CBQ26_00245</name>
    <name evidence="3" type="ORF">CBQ26_00910</name>
</gene>
<keyword evidence="1" id="KW-0472">Membrane</keyword>
<feature type="transmembrane region" description="Helical" evidence="1">
    <location>
        <begin position="33"/>
        <end position="51"/>
    </location>
</feature>
<dbReference type="RefSeq" id="WP_088246614.1">
    <property type="nucleotide sequence ID" value="NZ_NHMK01000003.1"/>
</dbReference>
<dbReference type="OrthoDB" id="9979682at2"/>
<keyword evidence="1" id="KW-1133">Transmembrane helix</keyword>
<comment type="caution">
    <text evidence="2">The sequence shown here is derived from an EMBL/GenBank/DDBJ whole genome shotgun (WGS) entry which is preliminary data.</text>
</comment>
<dbReference type="Proteomes" id="UP000197208">
    <property type="component" value="Unassembled WGS sequence"/>
</dbReference>
<keyword evidence="4" id="KW-1185">Reference proteome</keyword>
<evidence type="ECO:0000256" key="1">
    <source>
        <dbReference type="SAM" id="Phobius"/>
    </source>
</evidence>
<evidence type="ECO:0000313" key="2">
    <source>
        <dbReference type="EMBL" id="OWL98921.1"/>
    </source>
</evidence>
<dbReference type="AlphaFoldDB" id="A0A246BTC0"/>
<proteinExistence type="predicted"/>
<name>A0A246BTC0_9DEIO</name>
<dbReference type="EMBL" id="NHMK01000003">
    <property type="protein sequence ID" value="OWL99053.1"/>
    <property type="molecule type" value="Genomic_DNA"/>
</dbReference>
<accession>A0A246BTC0</accession>
<evidence type="ECO:0000313" key="4">
    <source>
        <dbReference type="Proteomes" id="UP000197208"/>
    </source>
</evidence>
<dbReference type="EMBL" id="NHMK01000003">
    <property type="protein sequence ID" value="OWL98921.1"/>
    <property type="molecule type" value="Genomic_DNA"/>
</dbReference>
<protein>
    <submittedName>
        <fullName evidence="2">Uncharacterized protein</fullName>
    </submittedName>
</protein>